<feature type="signal peptide" evidence="6">
    <location>
        <begin position="1"/>
        <end position="28"/>
    </location>
</feature>
<dbReference type="InterPro" id="IPR001314">
    <property type="entry name" value="Peptidase_S1A"/>
</dbReference>
<feature type="compositionally biased region" description="Polar residues" evidence="5">
    <location>
        <begin position="213"/>
        <end position="230"/>
    </location>
</feature>
<dbReference type="PRINTS" id="PR00722">
    <property type="entry name" value="CHYMOTRYPSIN"/>
</dbReference>
<dbReference type="PROSITE" id="PS00135">
    <property type="entry name" value="TRYPSIN_SER"/>
    <property type="match status" value="1"/>
</dbReference>
<dbReference type="Pfam" id="PF00089">
    <property type="entry name" value="Trypsin"/>
    <property type="match status" value="1"/>
</dbReference>
<feature type="compositionally biased region" description="Polar residues" evidence="5">
    <location>
        <begin position="449"/>
        <end position="467"/>
    </location>
</feature>
<keyword evidence="9" id="KW-1185">Reference proteome</keyword>
<evidence type="ECO:0000256" key="6">
    <source>
        <dbReference type="SAM" id="SignalP"/>
    </source>
</evidence>
<dbReference type="PROSITE" id="PS50240">
    <property type="entry name" value="TRYPSIN_DOM"/>
    <property type="match status" value="1"/>
</dbReference>
<proteinExistence type="predicted"/>
<evidence type="ECO:0000259" key="7">
    <source>
        <dbReference type="PROSITE" id="PS50240"/>
    </source>
</evidence>
<accession>A0AAN9TCC1</accession>
<dbReference type="InterPro" id="IPR009003">
    <property type="entry name" value="Peptidase_S1_PA"/>
</dbReference>
<dbReference type="GO" id="GO:0006508">
    <property type="term" value="P:proteolysis"/>
    <property type="evidence" value="ECO:0007669"/>
    <property type="project" value="UniProtKB-KW"/>
</dbReference>
<dbReference type="Proteomes" id="UP001367676">
    <property type="component" value="Unassembled WGS sequence"/>
</dbReference>
<evidence type="ECO:0000256" key="3">
    <source>
        <dbReference type="ARBA" id="ARBA00022825"/>
    </source>
</evidence>
<feature type="compositionally biased region" description="Low complexity" evidence="5">
    <location>
        <begin position="428"/>
        <end position="442"/>
    </location>
</feature>
<feature type="domain" description="Peptidase S1" evidence="7">
    <location>
        <begin position="480"/>
        <end position="723"/>
    </location>
</feature>
<feature type="chain" id="PRO_5042840151" description="Peptidase S1 domain-containing protein" evidence="6">
    <location>
        <begin position="29"/>
        <end position="723"/>
    </location>
</feature>
<keyword evidence="4" id="KW-1015">Disulfide bond</keyword>
<dbReference type="InterPro" id="IPR033116">
    <property type="entry name" value="TRYPSIN_SER"/>
</dbReference>
<dbReference type="EMBL" id="JBBCAQ010000035">
    <property type="protein sequence ID" value="KAK7578055.1"/>
    <property type="molecule type" value="Genomic_DNA"/>
</dbReference>
<dbReference type="InterPro" id="IPR043504">
    <property type="entry name" value="Peptidase_S1_PA_chymotrypsin"/>
</dbReference>
<dbReference type="PANTHER" id="PTHR24252">
    <property type="entry name" value="ACROSIN-RELATED"/>
    <property type="match status" value="1"/>
</dbReference>
<dbReference type="GO" id="GO:0004252">
    <property type="term" value="F:serine-type endopeptidase activity"/>
    <property type="evidence" value="ECO:0007669"/>
    <property type="project" value="InterPro"/>
</dbReference>
<dbReference type="CDD" id="cd00190">
    <property type="entry name" value="Tryp_SPc"/>
    <property type="match status" value="1"/>
</dbReference>
<feature type="region of interest" description="Disordered" evidence="5">
    <location>
        <begin position="428"/>
        <end position="471"/>
    </location>
</feature>
<keyword evidence="2" id="KW-0378">Hydrolase</keyword>
<feature type="region of interest" description="Disordered" evidence="5">
    <location>
        <begin position="390"/>
        <end position="413"/>
    </location>
</feature>
<name>A0AAN9TCC1_9HEMI</name>
<protein>
    <recommendedName>
        <fullName evidence="7">Peptidase S1 domain-containing protein</fullName>
    </recommendedName>
</protein>
<evidence type="ECO:0000256" key="5">
    <source>
        <dbReference type="SAM" id="MobiDB-lite"/>
    </source>
</evidence>
<reference evidence="8 9" key="1">
    <citation type="submission" date="2024-03" db="EMBL/GenBank/DDBJ databases">
        <title>Adaptation during the transition from Ophiocordyceps entomopathogen to insect associate is accompanied by gene loss and intensified selection.</title>
        <authorList>
            <person name="Ward C.M."/>
            <person name="Onetto C.A."/>
            <person name="Borneman A.R."/>
        </authorList>
    </citation>
    <scope>NUCLEOTIDE SEQUENCE [LARGE SCALE GENOMIC DNA]</scope>
    <source>
        <strain evidence="8">AWRI1</strain>
        <tissue evidence="8">Single Adult Female</tissue>
    </source>
</reference>
<evidence type="ECO:0000313" key="8">
    <source>
        <dbReference type="EMBL" id="KAK7578055.1"/>
    </source>
</evidence>
<dbReference type="AlphaFoldDB" id="A0AAN9TCC1"/>
<dbReference type="Gene3D" id="2.40.10.10">
    <property type="entry name" value="Trypsin-like serine proteases"/>
    <property type="match status" value="1"/>
</dbReference>
<evidence type="ECO:0000256" key="1">
    <source>
        <dbReference type="ARBA" id="ARBA00022670"/>
    </source>
</evidence>
<evidence type="ECO:0000313" key="9">
    <source>
        <dbReference type="Proteomes" id="UP001367676"/>
    </source>
</evidence>
<sequence length="723" mass="79561">MPSWFTVVCAMFPLLWILLNNNFGFTVAVSHTRNSPSSSNNHKINPKPCTVNGLEGICMFVWECINTEGHHIGMCVDTFMFGSCCAHNLTASQISQIPDTSEPAILYTQPGLRPPSNKPRPRPKPSTTARPALYLPNHNDADRHNSMNARPSHNQLRPSNLYNDVGSMYGGSIDKSDTNWSSSQKPQYGGHSPKPTPSQHFQTSLPDRHNVYSKPNQFTSQTSTKSPTPNWITVASSNSFSSTTSTHVPLQTAASNSRPNFVSRPTILSTVLPVQNRHNSSHFFTSTYRPSTTKAPLTSITETVTSSTPAPSSSTTDHWNQNWESNLIEDVSNHLDSNTKFPFRPHWHSTTQPTYMSWTKTPSSKPPPFVTNSKPWFSFSHKYPQTILSTSTTTTTTPAPSSTAPPTTTNRYHTYRPFPSTTISQLMTSSTSGTMTTPSTFTPKPPSRGSMTPLVSASTSDKGTQCGISPLQPPRHEIRIVGGRNAQFGVWAWQVSVRRTSFFGFSSTHRCGGALLNENWIATAGHCVDDLLTSQIKIRVGEYDFSSIQEPYPFAERGVARKVVHPKYNFFTYEYDLAMVRLDSPLEYAPHIVPICLPGSDDLLIGENATVTGWGRLSEGGTLPSVLQEVNVPIVSNDKCKNMFLRAGRQEHIPDIFMCAGFDNGGRDSCQGDSGGPLQVKGKDGRYFLAGIISWGIGCAEANLPGVCTRISKFVPWILQTVT</sequence>
<evidence type="ECO:0000256" key="4">
    <source>
        <dbReference type="ARBA" id="ARBA00023157"/>
    </source>
</evidence>
<feature type="region of interest" description="Disordered" evidence="5">
    <location>
        <begin position="105"/>
        <end position="230"/>
    </location>
</feature>
<keyword evidence="3" id="KW-0720">Serine protease</keyword>
<evidence type="ECO:0000256" key="2">
    <source>
        <dbReference type="ARBA" id="ARBA00022801"/>
    </source>
</evidence>
<dbReference type="PANTHER" id="PTHR24252:SF7">
    <property type="entry name" value="HYALIN"/>
    <property type="match status" value="1"/>
</dbReference>
<feature type="compositionally biased region" description="Polar residues" evidence="5">
    <location>
        <begin position="146"/>
        <end position="162"/>
    </location>
</feature>
<keyword evidence="6" id="KW-0732">Signal</keyword>
<dbReference type="InterPro" id="IPR001254">
    <property type="entry name" value="Trypsin_dom"/>
</dbReference>
<feature type="compositionally biased region" description="Low complexity" evidence="5">
    <location>
        <begin position="390"/>
        <end position="409"/>
    </location>
</feature>
<organism evidence="8 9">
    <name type="scientific">Parthenolecanium corni</name>
    <dbReference type="NCBI Taxonomy" id="536013"/>
    <lineage>
        <taxon>Eukaryota</taxon>
        <taxon>Metazoa</taxon>
        <taxon>Ecdysozoa</taxon>
        <taxon>Arthropoda</taxon>
        <taxon>Hexapoda</taxon>
        <taxon>Insecta</taxon>
        <taxon>Pterygota</taxon>
        <taxon>Neoptera</taxon>
        <taxon>Paraneoptera</taxon>
        <taxon>Hemiptera</taxon>
        <taxon>Sternorrhyncha</taxon>
        <taxon>Coccoidea</taxon>
        <taxon>Coccidae</taxon>
        <taxon>Parthenolecanium</taxon>
    </lineage>
</organism>
<dbReference type="SMART" id="SM00020">
    <property type="entry name" value="Tryp_SPc"/>
    <property type="match status" value="1"/>
</dbReference>
<gene>
    <name evidence="8" type="ORF">V9T40_010260</name>
</gene>
<keyword evidence="1" id="KW-0645">Protease</keyword>
<dbReference type="FunFam" id="2.40.10.10:FF:000006">
    <property type="entry name" value="Serine proteinase stubble"/>
    <property type="match status" value="1"/>
</dbReference>
<comment type="caution">
    <text evidence="8">The sequence shown here is derived from an EMBL/GenBank/DDBJ whole genome shotgun (WGS) entry which is preliminary data.</text>
</comment>
<dbReference type="SUPFAM" id="SSF50494">
    <property type="entry name" value="Trypsin-like serine proteases"/>
    <property type="match status" value="1"/>
</dbReference>